<dbReference type="PANTHER" id="PTHR11699">
    <property type="entry name" value="ALDEHYDE DEHYDROGENASE-RELATED"/>
    <property type="match status" value="1"/>
</dbReference>
<accession>A0A2Z6PB37</accession>
<organism evidence="5 6">
    <name type="scientific">Trifolium subterraneum</name>
    <name type="common">Subterranean clover</name>
    <dbReference type="NCBI Taxonomy" id="3900"/>
    <lineage>
        <taxon>Eukaryota</taxon>
        <taxon>Viridiplantae</taxon>
        <taxon>Streptophyta</taxon>
        <taxon>Embryophyta</taxon>
        <taxon>Tracheophyta</taxon>
        <taxon>Spermatophyta</taxon>
        <taxon>Magnoliopsida</taxon>
        <taxon>eudicotyledons</taxon>
        <taxon>Gunneridae</taxon>
        <taxon>Pentapetalae</taxon>
        <taxon>rosids</taxon>
        <taxon>fabids</taxon>
        <taxon>Fabales</taxon>
        <taxon>Fabaceae</taxon>
        <taxon>Papilionoideae</taxon>
        <taxon>50 kb inversion clade</taxon>
        <taxon>NPAAA clade</taxon>
        <taxon>Hologalegina</taxon>
        <taxon>IRL clade</taxon>
        <taxon>Trifolieae</taxon>
        <taxon>Trifolium</taxon>
    </lineage>
</organism>
<evidence type="ECO:0000256" key="1">
    <source>
        <dbReference type="ARBA" id="ARBA00009986"/>
    </source>
</evidence>
<evidence type="ECO:0000259" key="4">
    <source>
        <dbReference type="Pfam" id="PF00171"/>
    </source>
</evidence>
<dbReference type="OrthoDB" id="310895at2759"/>
<proteinExistence type="inferred from homology"/>
<dbReference type="FunFam" id="3.40.309.10:FF:000065">
    <property type="entry name" value="Aldehyde dehydrogenase3"/>
    <property type="match status" value="1"/>
</dbReference>
<protein>
    <recommendedName>
        <fullName evidence="4">Aldehyde dehydrogenase domain-containing protein</fullName>
    </recommendedName>
</protein>
<evidence type="ECO:0000256" key="2">
    <source>
        <dbReference type="ARBA" id="ARBA00023002"/>
    </source>
</evidence>
<keyword evidence="3" id="KW-0520">NAD</keyword>
<dbReference type="InterPro" id="IPR015590">
    <property type="entry name" value="Aldehyde_DH_dom"/>
</dbReference>
<dbReference type="InterPro" id="IPR016161">
    <property type="entry name" value="Ald_DH/histidinol_DH"/>
</dbReference>
<dbReference type="AlphaFoldDB" id="A0A2Z6PB37"/>
<comment type="similarity">
    <text evidence="1">Belongs to the aldehyde dehydrogenase family.</text>
</comment>
<dbReference type="EMBL" id="DF974206">
    <property type="protein sequence ID" value="GAU46382.1"/>
    <property type="molecule type" value="Genomic_DNA"/>
</dbReference>
<keyword evidence="2" id="KW-0560">Oxidoreductase</keyword>
<name>A0A2Z6PB37_TRISU</name>
<evidence type="ECO:0000256" key="3">
    <source>
        <dbReference type="ARBA" id="ARBA00023027"/>
    </source>
</evidence>
<keyword evidence="6" id="KW-1185">Reference proteome</keyword>
<feature type="domain" description="Aldehyde dehydrogenase" evidence="4">
    <location>
        <begin position="25"/>
        <end position="134"/>
    </location>
</feature>
<gene>
    <name evidence="5" type="ORF">TSUD_280810</name>
</gene>
<dbReference type="Proteomes" id="UP000242715">
    <property type="component" value="Unassembled WGS sequence"/>
</dbReference>
<dbReference type="Gene3D" id="3.40.309.10">
    <property type="entry name" value="Aldehyde Dehydrogenase, Chain A, domain 2"/>
    <property type="match status" value="1"/>
</dbReference>
<dbReference type="Pfam" id="PF00171">
    <property type="entry name" value="Aldedh"/>
    <property type="match status" value="1"/>
</dbReference>
<evidence type="ECO:0000313" key="5">
    <source>
        <dbReference type="EMBL" id="GAU46382.1"/>
    </source>
</evidence>
<evidence type="ECO:0000313" key="6">
    <source>
        <dbReference type="Proteomes" id="UP000242715"/>
    </source>
</evidence>
<dbReference type="InterPro" id="IPR016163">
    <property type="entry name" value="Ald_DH_C"/>
</dbReference>
<dbReference type="GO" id="GO:0016620">
    <property type="term" value="F:oxidoreductase activity, acting on the aldehyde or oxo group of donors, NAD or NADP as acceptor"/>
    <property type="evidence" value="ECO:0007669"/>
    <property type="project" value="InterPro"/>
</dbReference>
<reference evidence="6" key="1">
    <citation type="journal article" date="2017" name="Front. Plant Sci.">
        <title>Climate Clever Clovers: New Paradigm to Reduce the Environmental Footprint of Ruminants by Breeding Low Methanogenic Forages Utilizing Haplotype Variation.</title>
        <authorList>
            <person name="Kaur P."/>
            <person name="Appels R."/>
            <person name="Bayer P.E."/>
            <person name="Keeble-Gagnere G."/>
            <person name="Wang J."/>
            <person name="Hirakawa H."/>
            <person name="Shirasawa K."/>
            <person name="Vercoe P."/>
            <person name="Stefanova K."/>
            <person name="Durmic Z."/>
            <person name="Nichols P."/>
            <person name="Revell C."/>
            <person name="Isobe S.N."/>
            <person name="Edwards D."/>
            <person name="Erskine W."/>
        </authorList>
    </citation>
    <scope>NUCLEOTIDE SEQUENCE [LARGE SCALE GENOMIC DNA]</scope>
    <source>
        <strain evidence="6">cv. Daliak</strain>
    </source>
</reference>
<dbReference type="SUPFAM" id="SSF53720">
    <property type="entry name" value="ALDH-like"/>
    <property type="match status" value="1"/>
</dbReference>
<sequence length="169" mass="18979">MLASFCKNMFKQDVGPDAVACGYNICHAGSRVFVQEGIYDEFEKLVEKAKAWIVGDPFDPKVQQGPQVDKKQFEKILSYIEHGKKDGATLLTGGKRVGNKGYYLEPTIFSNVKEDMLIVQDEIFGPVISLMKFKLGTLECTPLGVEYEFSNMAQLYFPKIGLLISTRSY</sequence>